<dbReference type="AlphaFoldDB" id="A0A1L9UAM9"/>
<dbReference type="EMBL" id="KV878690">
    <property type="protein sequence ID" value="OJJ68698.1"/>
    <property type="molecule type" value="Genomic_DNA"/>
</dbReference>
<dbReference type="InterPro" id="IPR028942">
    <property type="entry name" value="WHIM1_dom"/>
</dbReference>
<feature type="compositionally biased region" description="Polar residues" evidence="3">
    <location>
        <begin position="428"/>
        <end position="438"/>
    </location>
</feature>
<gene>
    <name evidence="5" type="ORF">ASPBRDRAFT_58041</name>
</gene>
<protein>
    <recommendedName>
        <fullName evidence="4">WHIM1 domain-containing protein</fullName>
    </recommendedName>
</protein>
<evidence type="ECO:0000256" key="3">
    <source>
        <dbReference type="SAM" id="MobiDB-lite"/>
    </source>
</evidence>
<feature type="region of interest" description="Disordered" evidence="3">
    <location>
        <begin position="1"/>
        <end position="86"/>
    </location>
</feature>
<keyword evidence="2" id="KW-0539">Nucleus</keyword>
<dbReference type="Proteomes" id="UP000184499">
    <property type="component" value="Unassembled WGS sequence"/>
</dbReference>
<dbReference type="PANTHER" id="PTHR42107">
    <property type="entry name" value="YALI0D24453P"/>
    <property type="match status" value="1"/>
</dbReference>
<feature type="compositionally biased region" description="Basic and acidic residues" evidence="3">
    <location>
        <begin position="414"/>
        <end position="425"/>
    </location>
</feature>
<evidence type="ECO:0000256" key="2">
    <source>
        <dbReference type="ARBA" id="ARBA00023242"/>
    </source>
</evidence>
<evidence type="ECO:0000256" key="1">
    <source>
        <dbReference type="ARBA" id="ARBA00004123"/>
    </source>
</evidence>
<accession>A0A1L9UAM9</accession>
<evidence type="ECO:0000313" key="6">
    <source>
        <dbReference type="Proteomes" id="UP000184499"/>
    </source>
</evidence>
<reference evidence="6" key="1">
    <citation type="journal article" date="2017" name="Genome Biol.">
        <title>Comparative genomics reveals high biological diversity and specific adaptations in the industrially and medically important fungal genus Aspergillus.</title>
        <authorList>
            <person name="de Vries R.P."/>
            <person name="Riley R."/>
            <person name="Wiebenga A."/>
            <person name="Aguilar-Osorio G."/>
            <person name="Amillis S."/>
            <person name="Uchima C.A."/>
            <person name="Anderluh G."/>
            <person name="Asadollahi M."/>
            <person name="Askin M."/>
            <person name="Barry K."/>
            <person name="Battaglia E."/>
            <person name="Bayram O."/>
            <person name="Benocci T."/>
            <person name="Braus-Stromeyer S.A."/>
            <person name="Caldana C."/>
            <person name="Canovas D."/>
            <person name="Cerqueira G.C."/>
            <person name="Chen F."/>
            <person name="Chen W."/>
            <person name="Choi C."/>
            <person name="Clum A."/>
            <person name="Dos Santos R.A."/>
            <person name="Damasio A.R."/>
            <person name="Diallinas G."/>
            <person name="Emri T."/>
            <person name="Fekete E."/>
            <person name="Flipphi M."/>
            <person name="Freyberg S."/>
            <person name="Gallo A."/>
            <person name="Gournas C."/>
            <person name="Habgood R."/>
            <person name="Hainaut M."/>
            <person name="Harispe M.L."/>
            <person name="Henrissat B."/>
            <person name="Hilden K.S."/>
            <person name="Hope R."/>
            <person name="Hossain A."/>
            <person name="Karabika E."/>
            <person name="Karaffa L."/>
            <person name="Karanyi Z."/>
            <person name="Krasevec N."/>
            <person name="Kuo A."/>
            <person name="Kusch H."/>
            <person name="LaButti K."/>
            <person name="Lagendijk E.L."/>
            <person name="Lapidus A."/>
            <person name="Levasseur A."/>
            <person name="Lindquist E."/>
            <person name="Lipzen A."/>
            <person name="Logrieco A.F."/>
            <person name="MacCabe A."/>
            <person name="Maekelae M.R."/>
            <person name="Malavazi I."/>
            <person name="Melin P."/>
            <person name="Meyer V."/>
            <person name="Mielnichuk N."/>
            <person name="Miskei M."/>
            <person name="Molnar A.P."/>
            <person name="Mule G."/>
            <person name="Ngan C.Y."/>
            <person name="Orejas M."/>
            <person name="Orosz E."/>
            <person name="Ouedraogo J.P."/>
            <person name="Overkamp K.M."/>
            <person name="Park H.-S."/>
            <person name="Perrone G."/>
            <person name="Piumi F."/>
            <person name="Punt P.J."/>
            <person name="Ram A.F."/>
            <person name="Ramon A."/>
            <person name="Rauscher S."/>
            <person name="Record E."/>
            <person name="Riano-Pachon D.M."/>
            <person name="Robert V."/>
            <person name="Roehrig J."/>
            <person name="Ruller R."/>
            <person name="Salamov A."/>
            <person name="Salih N.S."/>
            <person name="Samson R.A."/>
            <person name="Sandor E."/>
            <person name="Sanguinetti M."/>
            <person name="Schuetze T."/>
            <person name="Sepcic K."/>
            <person name="Shelest E."/>
            <person name="Sherlock G."/>
            <person name="Sophianopoulou V."/>
            <person name="Squina F.M."/>
            <person name="Sun H."/>
            <person name="Susca A."/>
            <person name="Todd R.B."/>
            <person name="Tsang A."/>
            <person name="Unkles S.E."/>
            <person name="van de Wiele N."/>
            <person name="van Rossen-Uffink D."/>
            <person name="Oliveira J.V."/>
            <person name="Vesth T.C."/>
            <person name="Visser J."/>
            <person name="Yu J.-H."/>
            <person name="Zhou M."/>
            <person name="Andersen M.R."/>
            <person name="Archer D.B."/>
            <person name="Baker S.E."/>
            <person name="Benoit I."/>
            <person name="Brakhage A.A."/>
            <person name="Braus G.H."/>
            <person name="Fischer R."/>
            <person name="Frisvad J.C."/>
            <person name="Goldman G.H."/>
            <person name="Houbraken J."/>
            <person name="Oakley B."/>
            <person name="Pocsi I."/>
            <person name="Scazzocchio C."/>
            <person name="Seiboth B."/>
            <person name="vanKuyk P.A."/>
            <person name="Wortman J."/>
            <person name="Dyer P.S."/>
            <person name="Grigoriev I.V."/>
        </authorList>
    </citation>
    <scope>NUCLEOTIDE SEQUENCE [LARGE SCALE GENOMIC DNA]</scope>
    <source>
        <strain evidence="6">CBS 101740 / IMI 381727 / IBT 21946</strain>
    </source>
</reference>
<sequence length="606" mass="66609">MPDRPELLPRIRPLCLASPPPPADSNTNMSNMSLSDSDLSSLSSAPPSDEETGSMAIEEPVGIAKYFKKESESPPPKREPSPPHEYVLADNPDIAFIVMFRARFHDAFPRSTPHFGPQDVERGVAESPPGDHIERLLCAFLGLVLNRKKDVDRNHYQRPLEEAIQTHASQWPKAWQGKNPLHGGRTFATMSPEERLLLLRSLILWSLASSDAIQAKIKESYKQARHEDDLNQPLSVQPWGRDGLKRRYWLIEGLDDTHFRLYREGNPALKNVTWWSVAGNIPELKAVADRLDGEKSIHSKKLSERIRNSIPRFEGSEEKRKRRDYRIARKAAFTRPEPGFSLYEGRTRGKKLKYTYSDDEDIFSDGLPSTRRSTRNTSGISTPPEPAGPRFTASGRQIRSRAGGLYGETLLSGQREDGDAGDEGRPSTGRTTRANGNTEYDDDEMDEGSEAGQSSGNEWQGGEGEEEEDNEFEGDDEEELSGDEAVVNGETPSLVVQLRYNKDKAPSSPNGPAEEPLQQDPKSKEDMARPVTATGTENALQGQPPPAVNGQSATAQSSQPDVVAKTVSDAAANAAISAGQDATTTGASARVDVSQPTATETQKQTA</sequence>
<proteinExistence type="predicted"/>
<dbReference type="OMA" id="HYGPQDI"/>
<feature type="compositionally biased region" description="Polar residues" evidence="3">
    <location>
        <begin position="594"/>
        <end position="606"/>
    </location>
</feature>
<dbReference type="GeneID" id="93580324"/>
<dbReference type="PANTHER" id="PTHR42107:SF1">
    <property type="entry name" value="WHIM1 DOMAIN-CONTAINING PROTEIN"/>
    <property type="match status" value="1"/>
</dbReference>
<feature type="region of interest" description="Disordered" evidence="3">
    <location>
        <begin position="360"/>
        <end position="394"/>
    </location>
</feature>
<feature type="compositionally biased region" description="Low complexity" evidence="3">
    <location>
        <begin position="24"/>
        <end position="44"/>
    </location>
</feature>
<dbReference type="OrthoDB" id="349045at2759"/>
<feature type="compositionally biased region" description="Acidic residues" evidence="3">
    <location>
        <begin position="439"/>
        <end position="449"/>
    </location>
</feature>
<feature type="compositionally biased region" description="Basic and acidic residues" evidence="3">
    <location>
        <begin position="67"/>
        <end position="82"/>
    </location>
</feature>
<feature type="region of interest" description="Disordered" evidence="3">
    <location>
        <begin position="577"/>
        <end position="606"/>
    </location>
</feature>
<dbReference type="VEuPathDB" id="FungiDB:ASPBRDRAFT_58041"/>
<feature type="compositionally biased region" description="Polar residues" evidence="3">
    <location>
        <begin position="549"/>
        <end position="560"/>
    </location>
</feature>
<dbReference type="STRING" id="767769.A0A1L9UAM9"/>
<dbReference type="Pfam" id="PF15612">
    <property type="entry name" value="WHIM1"/>
    <property type="match status" value="1"/>
</dbReference>
<comment type="subcellular location">
    <subcellularLocation>
        <location evidence="1">Nucleus</location>
    </subcellularLocation>
</comment>
<feature type="region of interest" description="Disordered" evidence="3">
    <location>
        <begin position="409"/>
        <end position="565"/>
    </location>
</feature>
<feature type="compositionally biased region" description="Acidic residues" evidence="3">
    <location>
        <begin position="463"/>
        <end position="482"/>
    </location>
</feature>
<evidence type="ECO:0000259" key="4">
    <source>
        <dbReference type="Pfam" id="PF15612"/>
    </source>
</evidence>
<evidence type="ECO:0000313" key="5">
    <source>
        <dbReference type="EMBL" id="OJJ68698.1"/>
    </source>
</evidence>
<name>A0A1L9UAM9_ASPBC</name>
<organism evidence="5 6">
    <name type="scientific">Aspergillus brasiliensis (strain CBS 101740 / IMI 381727 / IBT 21946)</name>
    <dbReference type="NCBI Taxonomy" id="767769"/>
    <lineage>
        <taxon>Eukaryota</taxon>
        <taxon>Fungi</taxon>
        <taxon>Dikarya</taxon>
        <taxon>Ascomycota</taxon>
        <taxon>Pezizomycotina</taxon>
        <taxon>Eurotiomycetes</taxon>
        <taxon>Eurotiomycetidae</taxon>
        <taxon>Eurotiales</taxon>
        <taxon>Aspergillaceae</taxon>
        <taxon>Aspergillus</taxon>
        <taxon>Aspergillus subgen. Circumdati</taxon>
    </lineage>
</organism>
<feature type="domain" description="WHIM1" evidence="4">
    <location>
        <begin position="172"/>
        <end position="217"/>
    </location>
</feature>
<keyword evidence="6" id="KW-1185">Reference proteome</keyword>
<dbReference type="RefSeq" id="XP_067475947.1">
    <property type="nucleotide sequence ID" value="XM_067627836.1"/>
</dbReference>
<dbReference type="GO" id="GO:0005634">
    <property type="term" value="C:nucleus"/>
    <property type="evidence" value="ECO:0007669"/>
    <property type="project" value="UniProtKB-SubCell"/>
</dbReference>